<reference evidence="7 8" key="1">
    <citation type="submission" date="2018-06" db="EMBL/GenBank/DDBJ databases">
        <authorList>
            <consortium name="Pathogen Informatics"/>
            <person name="Doyle S."/>
        </authorList>
    </citation>
    <scope>NUCLEOTIDE SEQUENCE [LARGE SCALE GENOMIC DNA]</scope>
    <source>
        <strain evidence="7 8">NCTC12224</strain>
    </source>
</reference>
<keyword evidence="8" id="KW-1185">Reference proteome</keyword>
<evidence type="ECO:0000256" key="6">
    <source>
        <dbReference type="SAM" id="MobiDB-lite"/>
    </source>
</evidence>
<evidence type="ECO:0000256" key="3">
    <source>
        <dbReference type="ARBA" id="ARBA00023306"/>
    </source>
</evidence>
<dbReference type="AlphaFoldDB" id="A0A380KDQ8"/>
<organism evidence="7 8">
    <name type="scientific">Streptococcus hyointestinalis</name>
    <dbReference type="NCBI Taxonomy" id="1337"/>
    <lineage>
        <taxon>Bacteria</taxon>
        <taxon>Bacillati</taxon>
        <taxon>Bacillota</taxon>
        <taxon>Bacilli</taxon>
        <taxon>Lactobacillales</taxon>
        <taxon>Streptococcaceae</taxon>
        <taxon>Streptococcus</taxon>
    </lineage>
</organism>
<accession>A0A380KDQ8</accession>
<keyword evidence="2 5" id="KW-0717">Septation</keyword>
<feature type="compositionally biased region" description="Basic and acidic residues" evidence="6">
    <location>
        <begin position="30"/>
        <end position="44"/>
    </location>
</feature>
<proteinExistence type="inferred from homology"/>
<dbReference type="Proteomes" id="UP000254924">
    <property type="component" value="Unassembled WGS sequence"/>
</dbReference>
<dbReference type="Gene3D" id="3.30.110.150">
    <property type="entry name" value="SepF-like protein"/>
    <property type="match status" value="1"/>
</dbReference>
<keyword evidence="5" id="KW-0963">Cytoplasm</keyword>
<comment type="similarity">
    <text evidence="5">Belongs to the SepF family.</text>
</comment>
<evidence type="ECO:0000256" key="5">
    <source>
        <dbReference type="HAMAP-Rule" id="MF_01197"/>
    </source>
</evidence>
<dbReference type="InterPro" id="IPR007561">
    <property type="entry name" value="Cell_div_SepF/SepF-rel"/>
</dbReference>
<dbReference type="GO" id="GO:0005737">
    <property type="term" value="C:cytoplasm"/>
    <property type="evidence" value="ECO:0007669"/>
    <property type="project" value="UniProtKB-SubCell"/>
</dbReference>
<name>A0A380KDQ8_9STRE</name>
<dbReference type="PANTHER" id="PTHR35798:SF1">
    <property type="entry name" value="CELL DIVISION PROTEIN SEPF"/>
    <property type="match status" value="1"/>
</dbReference>
<dbReference type="InterPro" id="IPR038594">
    <property type="entry name" value="SepF-like_sf"/>
</dbReference>
<dbReference type="GeneID" id="78357479"/>
<keyword evidence="1 5" id="KW-0132">Cell division</keyword>
<keyword evidence="3 5" id="KW-0131">Cell cycle</keyword>
<comment type="function">
    <text evidence="4 5">Cell division protein that is part of the divisome complex and is recruited early to the Z-ring. Probably stimulates Z-ring formation, perhaps through the cross-linking of FtsZ protofilaments. Its function overlaps with FtsA.</text>
</comment>
<evidence type="ECO:0000313" key="7">
    <source>
        <dbReference type="EMBL" id="SUN63091.1"/>
    </source>
</evidence>
<dbReference type="HAMAP" id="MF_01197">
    <property type="entry name" value="SepF"/>
    <property type="match status" value="1"/>
</dbReference>
<dbReference type="GO" id="GO:0043093">
    <property type="term" value="P:FtsZ-dependent cytokinesis"/>
    <property type="evidence" value="ECO:0007669"/>
    <property type="project" value="UniProtKB-UniRule"/>
</dbReference>
<evidence type="ECO:0000256" key="4">
    <source>
        <dbReference type="ARBA" id="ARBA00044936"/>
    </source>
</evidence>
<feature type="region of interest" description="Disordered" evidence="6">
    <location>
        <begin position="22"/>
        <end position="107"/>
    </location>
</feature>
<dbReference type="EMBL" id="UHFN01000007">
    <property type="protein sequence ID" value="SUN63091.1"/>
    <property type="molecule type" value="Genomic_DNA"/>
</dbReference>
<feature type="compositionally biased region" description="Polar residues" evidence="6">
    <location>
        <begin position="96"/>
        <end position="107"/>
    </location>
</feature>
<sequence>MAFRDRIDKLVAYFDTDDVTDVEETVESSHQVEEKPVQTQKEPRVTPQVAPSQERVRQTQVQSRQTRQQRPERTQSHQSSQPSATQRRESTMAGYHNTQQQYSGSQPAPQLTISLKYPKQYDDAQDIVDLLNKDVCVLIDFQYMLDAQARRCLDFIDGASKVLGGSLQKVGSSIYLLAPAIVSVNLEEAIHAIPQEANFDFDMKRR</sequence>
<evidence type="ECO:0000313" key="8">
    <source>
        <dbReference type="Proteomes" id="UP000254924"/>
    </source>
</evidence>
<comment type="subunit">
    <text evidence="5">Homodimer. Interacts with FtsZ.</text>
</comment>
<evidence type="ECO:0000256" key="1">
    <source>
        <dbReference type="ARBA" id="ARBA00022618"/>
    </source>
</evidence>
<dbReference type="Pfam" id="PF04472">
    <property type="entry name" value="SepF"/>
    <property type="match status" value="1"/>
</dbReference>
<dbReference type="RefSeq" id="WP_115270651.1">
    <property type="nucleotide sequence ID" value="NZ_JBCLSK010000032.1"/>
</dbReference>
<dbReference type="GO" id="GO:0000917">
    <property type="term" value="P:division septum assembly"/>
    <property type="evidence" value="ECO:0007669"/>
    <property type="project" value="UniProtKB-KW"/>
</dbReference>
<evidence type="ECO:0000256" key="2">
    <source>
        <dbReference type="ARBA" id="ARBA00023210"/>
    </source>
</evidence>
<feature type="compositionally biased region" description="Low complexity" evidence="6">
    <location>
        <begin position="58"/>
        <end position="68"/>
    </location>
</feature>
<dbReference type="OrthoDB" id="9815206at2"/>
<gene>
    <name evidence="5 7" type="primary">sepF</name>
    <name evidence="7" type="ORF">NCTC12224_02233</name>
</gene>
<dbReference type="InterPro" id="IPR023052">
    <property type="entry name" value="Cell_div_SepF"/>
</dbReference>
<dbReference type="PANTHER" id="PTHR35798">
    <property type="entry name" value="CELL DIVISION PROTEIN SEPF"/>
    <property type="match status" value="1"/>
</dbReference>
<comment type="subcellular location">
    <subcellularLocation>
        <location evidence="5">Cytoplasm</location>
    </subcellularLocation>
    <text evidence="5">Localizes to the division site, in a FtsZ-dependent manner.</text>
</comment>
<protein>
    <recommendedName>
        <fullName evidence="5">Cell division protein SepF</fullName>
    </recommendedName>
</protein>